<dbReference type="InterPro" id="IPR052339">
    <property type="entry name" value="Fe-S_Maturation_MIP18"/>
</dbReference>
<sequence length="136" mass="15071">MSRWTRERSQPETSAVPQVDQLTAGQPLSVRGWLTGQADPAMVADLLQQVIDPEIGVNIVDLGLVYGIRISDRVALIRMTLTTPGCPLSAYMEDSVHRTLWGAPGIDDVDLQIIWEPAWSTEMMSTRAKQELGWPV</sequence>
<name>A0A2T1A317_9ACTN</name>
<keyword evidence="3" id="KW-1185">Reference proteome</keyword>
<dbReference type="AlphaFoldDB" id="A0A2T1A317"/>
<dbReference type="SUPFAM" id="SSF117916">
    <property type="entry name" value="Fe-S cluster assembly (FSCA) domain-like"/>
    <property type="match status" value="1"/>
</dbReference>
<dbReference type="PANTHER" id="PTHR42831">
    <property type="entry name" value="FE-S PROTEIN MATURATION AUXILIARY FACTOR YITW"/>
    <property type="match status" value="1"/>
</dbReference>
<accession>A0A2T1A317</accession>
<dbReference type="Pfam" id="PF01883">
    <property type="entry name" value="FeS_assembly_P"/>
    <property type="match status" value="1"/>
</dbReference>
<organism evidence="2 3">
    <name type="scientific">Antricoccus suffuscus</name>
    <dbReference type="NCBI Taxonomy" id="1629062"/>
    <lineage>
        <taxon>Bacteria</taxon>
        <taxon>Bacillati</taxon>
        <taxon>Actinomycetota</taxon>
        <taxon>Actinomycetes</taxon>
        <taxon>Geodermatophilales</taxon>
        <taxon>Antricoccaceae</taxon>
        <taxon>Antricoccus</taxon>
    </lineage>
</organism>
<dbReference type="PANTHER" id="PTHR42831:SF1">
    <property type="entry name" value="FE-S PROTEIN MATURATION AUXILIARY FACTOR YITW"/>
    <property type="match status" value="1"/>
</dbReference>
<evidence type="ECO:0000313" key="3">
    <source>
        <dbReference type="Proteomes" id="UP000237752"/>
    </source>
</evidence>
<protein>
    <submittedName>
        <fullName evidence="2">Metal-sulfur cluster biosynthetic enzyme</fullName>
    </submittedName>
</protein>
<feature type="domain" description="MIP18 family-like" evidence="1">
    <location>
        <begin position="41"/>
        <end position="109"/>
    </location>
</feature>
<proteinExistence type="predicted"/>
<gene>
    <name evidence="2" type="ORF">CLV47_104225</name>
</gene>
<comment type="caution">
    <text evidence="2">The sequence shown here is derived from an EMBL/GenBank/DDBJ whole genome shotgun (WGS) entry which is preliminary data.</text>
</comment>
<dbReference type="InterPro" id="IPR034904">
    <property type="entry name" value="FSCA_dom_sf"/>
</dbReference>
<dbReference type="Gene3D" id="3.30.300.130">
    <property type="entry name" value="Fe-S cluster assembly (FSCA)"/>
    <property type="match status" value="1"/>
</dbReference>
<dbReference type="EMBL" id="PVUE01000004">
    <property type="protein sequence ID" value="PRZ42877.1"/>
    <property type="molecule type" value="Genomic_DNA"/>
</dbReference>
<dbReference type="InterPro" id="IPR002744">
    <property type="entry name" value="MIP18-like"/>
</dbReference>
<evidence type="ECO:0000259" key="1">
    <source>
        <dbReference type="Pfam" id="PF01883"/>
    </source>
</evidence>
<dbReference type="Proteomes" id="UP000237752">
    <property type="component" value="Unassembled WGS sequence"/>
</dbReference>
<reference evidence="2 3" key="1">
    <citation type="submission" date="2018-03" db="EMBL/GenBank/DDBJ databases">
        <title>Genomic Encyclopedia of Archaeal and Bacterial Type Strains, Phase II (KMG-II): from individual species to whole genera.</title>
        <authorList>
            <person name="Goeker M."/>
        </authorList>
    </citation>
    <scope>NUCLEOTIDE SEQUENCE [LARGE SCALE GENOMIC DNA]</scope>
    <source>
        <strain evidence="2 3">DSM 100065</strain>
    </source>
</reference>
<evidence type="ECO:0000313" key="2">
    <source>
        <dbReference type="EMBL" id="PRZ42877.1"/>
    </source>
</evidence>
<dbReference type="RefSeq" id="WP_202862442.1">
    <property type="nucleotide sequence ID" value="NZ_PVUE01000004.1"/>
</dbReference>